<dbReference type="GO" id="GO:0043014">
    <property type="term" value="F:alpha-tubulin binding"/>
    <property type="evidence" value="ECO:0007669"/>
    <property type="project" value="TreeGrafter"/>
</dbReference>
<sequence length="576" mass="65979">MDGLPFIPGFRFNDLTKQYFNLSAQFHWKNGYALPKAKSTGIGKSPLDVETILYGQNFDVAGYDPTLTYGKAKDAPKPIELPHFVKLDRKCLSFNGYTQHTITNSPIETFRVRKVKITYFLVDDTIAVVEPVVKNAGYVQGCVLKRGQIPNPYREGRPWHWSDFIIGEEINFYGIAYRLCGCDLYTRNYLTSMGVVVSENLPVIDDPYTAIREKKQNEQSKLPTLSSDGKSAEDKLRQFLEYDGKVLRFYAIWNSDISDPTDFKYFTIVYYLTDDRLEISASKTMGNNCELNPSAVFLSKMKLPKHWSNLPPNFPSIYLEAGNEEYQEYYRPRDFIIGNTISVMGRRFMLYDCDPFTRDYYKDMLKIVQPEPIQTINLKKDNLTVARLAIPPHTGIGDPDDTRQNCLSLVPKPPKTLDFVTFVLNATKKLRYKLKMVPVYEVDSLRDFIMEYCIGNDQMCIVELASKNSGFIKGRFMSAARLRKPNTSVDSNQFYGPKDFAIGAELHAKGLVFIITELDLWSYNYMNENKDMFTQEAIDGAKRFLESKNLLNNKENVKNQENQIAVPESTPIVSAT</sequence>
<dbReference type="EMBL" id="VYZN01000008">
    <property type="protein sequence ID" value="KAE9543374.1"/>
    <property type="molecule type" value="Genomic_DNA"/>
</dbReference>
<dbReference type="AlphaFoldDB" id="A0A6G0U2R9"/>
<dbReference type="InterPro" id="IPR040193">
    <property type="entry name" value="EFHC1/EFHC2/EFHB"/>
</dbReference>
<comment type="caution">
    <text evidence="7">The sequence shown here is derived from an EMBL/GenBank/DDBJ whole genome shotgun (WGS) entry which is preliminary data.</text>
</comment>
<dbReference type="GO" id="GO:0060285">
    <property type="term" value="P:cilium-dependent cell motility"/>
    <property type="evidence" value="ECO:0007669"/>
    <property type="project" value="TreeGrafter"/>
</dbReference>
<dbReference type="Pfam" id="PF06565">
    <property type="entry name" value="DM10_dom"/>
    <property type="match status" value="3"/>
</dbReference>
<protein>
    <recommendedName>
        <fullName evidence="6">DM10 domain-containing protein</fullName>
    </recommendedName>
</protein>
<dbReference type="GO" id="GO:0005930">
    <property type="term" value="C:axoneme"/>
    <property type="evidence" value="ECO:0007669"/>
    <property type="project" value="UniProtKB-SubCell"/>
</dbReference>
<dbReference type="GO" id="GO:0000281">
    <property type="term" value="P:mitotic cytokinesis"/>
    <property type="evidence" value="ECO:0007669"/>
    <property type="project" value="TreeGrafter"/>
</dbReference>
<evidence type="ECO:0000259" key="6">
    <source>
        <dbReference type="PROSITE" id="PS51336"/>
    </source>
</evidence>
<dbReference type="PANTHER" id="PTHR12086:SF9">
    <property type="entry name" value="EF-HAND DOMAIN-CONTAINING PROTEIN 1"/>
    <property type="match status" value="1"/>
</dbReference>
<name>A0A6G0U2R9_APHGL</name>
<dbReference type="PANTHER" id="PTHR12086">
    <property type="entry name" value="EF-HAND DOMAIN C-TERMINAL CONTAINING PROTEIN"/>
    <property type="match status" value="1"/>
</dbReference>
<evidence type="ECO:0000256" key="5">
    <source>
        <dbReference type="ARBA" id="ARBA00023273"/>
    </source>
</evidence>
<evidence type="ECO:0000256" key="4">
    <source>
        <dbReference type="ARBA" id="ARBA00023212"/>
    </source>
</evidence>
<proteinExistence type="predicted"/>
<evidence type="ECO:0000313" key="7">
    <source>
        <dbReference type="EMBL" id="KAE9543374.1"/>
    </source>
</evidence>
<feature type="domain" description="DM10" evidence="6">
    <location>
        <begin position="243"/>
        <end position="365"/>
    </location>
</feature>
<feature type="domain" description="DM10" evidence="6">
    <location>
        <begin position="426"/>
        <end position="530"/>
    </location>
</feature>
<evidence type="ECO:0000256" key="3">
    <source>
        <dbReference type="ARBA" id="ARBA00022737"/>
    </source>
</evidence>
<dbReference type="InterPro" id="IPR006602">
    <property type="entry name" value="DM10_dom"/>
</dbReference>
<dbReference type="SMART" id="SM00676">
    <property type="entry name" value="DM10"/>
    <property type="match status" value="3"/>
</dbReference>
<evidence type="ECO:0000256" key="1">
    <source>
        <dbReference type="ARBA" id="ARBA00004430"/>
    </source>
</evidence>
<dbReference type="OrthoDB" id="10255210at2759"/>
<keyword evidence="2" id="KW-0963">Cytoplasm</keyword>
<keyword evidence="4" id="KW-0206">Cytoskeleton</keyword>
<comment type="subcellular location">
    <subcellularLocation>
        <location evidence="1">Cytoplasm</location>
        <location evidence="1">Cytoskeleton</location>
        <location evidence="1">Cilium axoneme</location>
    </subcellularLocation>
</comment>
<evidence type="ECO:0000256" key="2">
    <source>
        <dbReference type="ARBA" id="ARBA00022490"/>
    </source>
</evidence>
<evidence type="ECO:0000313" key="8">
    <source>
        <dbReference type="Proteomes" id="UP000475862"/>
    </source>
</evidence>
<dbReference type="Gene3D" id="2.30.29.170">
    <property type="match status" value="3"/>
</dbReference>
<keyword evidence="5" id="KW-0966">Cell projection</keyword>
<dbReference type="GO" id="GO:0007052">
    <property type="term" value="P:mitotic spindle organization"/>
    <property type="evidence" value="ECO:0007669"/>
    <property type="project" value="TreeGrafter"/>
</dbReference>
<feature type="domain" description="DM10" evidence="6">
    <location>
        <begin position="88"/>
        <end position="194"/>
    </location>
</feature>
<dbReference type="Proteomes" id="UP000475862">
    <property type="component" value="Unassembled WGS sequence"/>
</dbReference>
<keyword evidence="8" id="KW-1185">Reference proteome</keyword>
<dbReference type="GO" id="GO:0072686">
    <property type="term" value="C:mitotic spindle"/>
    <property type="evidence" value="ECO:0007669"/>
    <property type="project" value="TreeGrafter"/>
</dbReference>
<accession>A0A6G0U2R9</accession>
<keyword evidence="3" id="KW-0677">Repeat</keyword>
<dbReference type="PROSITE" id="PS51336">
    <property type="entry name" value="DM10"/>
    <property type="match status" value="3"/>
</dbReference>
<reference evidence="7 8" key="1">
    <citation type="submission" date="2019-08" db="EMBL/GenBank/DDBJ databases">
        <title>The genome of the soybean aphid Biotype 1, its phylome, world population structure and adaptation to the North American continent.</title>
        <authorList>
            <person name="Giordano R."/>
            <person name="Donthu R.K."/>
            <person name="Hernandez A.G."/>
            <person name="Wright C.L."/>
            <person name="Zimin A.V."/>
        </authorList>
    </citation>
    <scope>NUCLEOTIDE SEQUENCE [LARGE SCALE GENOMIC DNA]</scope>
    <source>
        <tissue evidence="7">Whole aphids</tissue>
    </source>
</reference>
<gene>
    <name evidence="7" type="ORF">AGLY_002174</name>
</gene>
<dbReference type="FunFam" id="2.30.29.170:FF:000004">
    <property type="entry name" value="EF-hand domain containing 2"/>
    <property type="match status" value="1"/>
</dbReference>
<organism evidence="7 8">
    <name type="scientific">Aphis glycines</name>
    <name type="common">Soybean aphid</name>
    <dbReference type="NCBI Taxonomy" id="307491"/>
    <lineage>
        <taxon>Eukaryota</taxon>
        <taxon>Metazoa</taxon>
        <taxon>Ecdysozoa</taxon>
        <taxon>Arthropoda</taxon>
        <taxon>Hexapoda</taxon>
        <taxon>Insecta</taxon>
        <taxon>Pterygota</taxon>
        <taxon>Neoptera</taxon>
        <taxon>Paraneoptera</taxon>
        <taxon>Hemiptera</taxon>
        <taxon>Sternorrhyncha</taxon>
        <taxon>Aphidomorpha</taxon>
        <taxon>Aphidoidea</taxon>
        <taxon>Aphididae</taxon>
        <taxon>Aphidini</taxon>
        <taxon>Aphis</taxon>
        <taxon>Aphis</taxon>
    </lineage>
</organism>